<keyword evidence="4" id="KW-1185">Reference proteome</keyword>
<dbReference type="Proteomes" id="UP001479436">
    <property type="component" value="Unassembled WGS sequence"/>
</dbReference>
<keyword evidence="2" id="KW-1133">Transmembrane helix</keyword>
<evidence type="ECO:0000256" key="2">
    <source>
        <dbReference type="SAM" id="Phobius"/>
    </source>
</evidence>
<feature type="transmembrane region" description="Helical" evidence="2">
    <location>
        <begin position="161"/>
        <end position="185"/>
    </location>
</feature>
<organism evidence="3 4">
    <name type="scientific">Basidiobolus ranarum</name>
    <dbReference type="NCBI Taxonomy" id="34480"/>
    <lineage>
        <taxon>Eukaryota</taxon>
        <taxon>Fungi</taxon>
        <taxon>Fungi incertae sedis</taxon>
        <taxon>Zoopagomycota</taxon>
        <taxon>Entomophthoromycotina</taxon>
        <taxon>Basidiobolomycetes</taxon>
        <taxon>Basidiobolales</taxon>
        <taxon>Basidiobolaceae</taxon>
        <taxon>Basidiobolus</taxon>
    </lineage>
</organism>
<reference evidence="3 4" key="1">
    <citation type="submission" date="2023-04" db="EMBL/GenBank/DDBJ databases">
        <title>Genome of Basidiobolus ranarum AG-B5.</title>
        <authorList>
            <person name="Stajich J.E."/>
            <person name="Carter-House D."/>
            <person name="Gryganskyi A."/>
        </authorList>
    </citation>
    <scope>NUCLEOTIDE SEQUENCE [LARGE SCALE GENOMIC DNA]</scope>
    <source>
        <strain evidence="3 4">AG-B5</strain>
    </source>
</reference>
<comment type="caution">
    <text evidence="3">The sequence shown here is derived from an EMBL/GenBank/DDBJ whole genome shotgun (WGS) entry which is preliminary data.</text>
</comment>
<sequence length="191" mass="21831">MTVRAQPVENGTSKADKRIGVLRKPIFKSWTNSKKEQVVHRIEELNSSLKNLDSYRRLAGDLVNLFEMARQNELESQTVMNESFNKLQEKQALLEEDISIIQREFHKRESALVEKERRLTELNQKIRSIEAEDNLASPKGLGFSSQLAALLKSRDTSISKILMLMTVWSIALYLLFSMLAAIYAADLVGIY</sequence>
<dbReference type="EMBL" id="JASJQH010006889">
    <property type="protein sequence ID" value="KAK9728901.1"/>
    <property type="molecule type" value="Genomic_DNA"/>
</dbReference>
<evidence type="ECO:0000313" key="3">
    <source>
        <dbReference type="EMBL" id="KAK9728901.1"/>
    </source>
</evidence>
<proteinExistence type="predicted"/>
<protein>
    <submittedName>
        <fullName evidence="3">Uncharacterized protein</fullName>
    </submittedName>
</protein>
<evidence type="ECO:0000313" key="4">
    <source>
        <dbReference type="Proteomes" id="UP001479436"/>
    </source>
</evidence>
<keyword evidence="2" id="KW-0812">Transmembrane</keyword>
<keyword evidence="1" id="KW-0175">Coiled coil</keyword>
<feature type="coiled-coil region" evidence="1">
    <location>
        <begin position="84"/>
        <end position="132"/>
    </location>
</feature>
<keyword evidence="2" id="KW-0472">Membrane</keyword>
<name>A0ABR2WAS8_9FUNG</name>
<evidence type="ECO:0000256" key="1">
    <source>
        <dbReference type="SAM" id="Coils"/>
    </source>
</evidence>
<accession>A0ABR2WAS8</accession>
<gene>
    <name evidence="3" type="ORF">K7432_000724</name>
</gene>